<reference evidence="2" key="3">
    <citation type="submission" date="2020-12" db="UniProtKB">
        <authorList>
            <consortium name="EnsemblPlants"/>
        </authorList>
    </citation>
    <scope>IDENTIFICATION</scope>
</reference>
<dbReference type="EMBL" id="ABEU02000010">
    <property type="protein sequence ID" value="PNR46169.1"/>
    <property type="molecule type" value="Genomic_DNA"/>
</dbReference>
<organism evidence="1">
    <name type="scientific">Physcomitrium patens</name>
    <name type="common">Spreading-leaved earth moss</name>
    <name type="synonym">Physcomitrella patens</name>
    <dbReference type="NCBI Taxonomy" id="3218"/>
    <lineage>
        <taxon>Eukaryota</taxon>
        <taxon>Viridiplantae</taxon>
        <taxon>Streptophyta</taxon>
        <taxon>Embryophyta</taxon>
        <taxon>Bryophyta</taxon>
        <taxon>Bryophytina</taxon>
        <taxon>Bryopsida</taxon>
        <taxon>Funariidae</taxon>
        <taxon>Funariales</taxon>
        <taxon>Funariaceae</taxon>
        <taxon>Physcomitrium</taxon>
    </lineage>
</organism>
<accession>A0A2K1JXE3</accession>
<sequence>MVQPIDWYHVIKVQKLRHLRNQRISSNKPEKIQIPPCAQGIVNFPDLLVHHSSFLQHCTPTENSQIRQLSAALGESSFQVCERSETQIARDVAQHPLENIFLDNTILSESTQHSKHRNGEKTHCKIVQMSVRSLNHKRSIRLCGFGFPPSRGRRHHACPNPVPPRRLGLESVPTRPILNTPLSDRDYWPTLQNKIIKS</sequence>
<dbReference type="EnsemblPlants" id="Pp3c10_2145V3.1">
    <property type="protein sequence ID" value="Pp3c10_2145V3.1"/>
    <property type="gene ID" value="Pp3c10_2145"/>
</dbReference>
<protein>
    <submittedName>
        <fullName evidence="1 2">Uncharacterized protein</fullName>
    </submittedName>
</protein>
<evidence type="ECO:0000313" key="2">
    <source>
        <dbReference type="EnsemblPlants" id="Pp3c10_2145V3.1"/>
    </source>
</evidence>
<gene>
    <name evidence="1" type="ORF">PHYPA_013288</name>
</gene>
<keyword evidence="3" id="KW-1185">Reference proteome</keyword>
<dbReference type="Gramene" id="Pp3c10_2145V3.1">
    <property type="protein sequence ID" value="Pp3c10_2145V3.1"/>
    <property type="gene ID" value="Pp3c10_2145"/>
</dbReference>
<name>A0A2K1JXE3_PHYPA</name>
<reference evidence="1 3" key="2">
    <citation type="journal article" date="2018" name="Plant J.">
        <title>The Physcomitrella patens chromosome-scale assembly reveals moss genome structure and evolution.</title>
        <authorList>
            <person name="Lang D."/>
            <person name="Ullrich K.K."/>
            <person name="Murat F."/>
            <person name="Fuchs J."/>
            <person name="Jenkins J."/>
            <person name="Haas F.B."/>
            <person name="Piednoel M."/>
            <person name="Gundlach H."/>
            <person name="Van Bel M."/>
            <person name="Meyberg R."/>
            <person name="Vives C."/>
            <person name="Morata J."/>
            <person name="Symeonidi A."/>
            <person name="Hiss M."/>
            <person name="Muchero W."/>
            <person name="Kamisugi Y."/>
            <person name="Saleh O."/>
            <person name="Blanc G."/>
            <person name="Decker E.L."/>
            <person name="van Gessel N."/>
            <person name="Grimwood J."/>
            <person name="Hayes R.D."/>
            <person name="Graham S.W."/>
            <person name="Gunter L.E."/>
            <person name="McDaniel S.F."/>
            <person name="Hoernstein S.N.W."/>
            <person name="Larsson A."/>
            <person name="Li F.W."/>
            <person name="Perroud P.F."/>
            <person name="Phillips J."/>
            <person name="Ranjan P."/>
            <person name="Rokshar D.S."/>
            <person name="Rothfels C.J."/>
            <person name="Schneider L."/>
            <person name="Shu S."/>
            <person name="Stevenson D.W."/>
            <person name="Thummler F."/>
            <person name="Tillich M."/>
            <person name="Villarreal Aguilar J.C."/>
            <person name="Widiez T."/>
            <person name="Wong G.K."/>
            <person name="Wymore A."/>
            <person name="Zhang Y."/>
            <person name="Zimmer A.D."/>
            <person name="Quatrano R.S."/>
            <person name="Mayer K.F.X."/>
            <person name="Goodstein D."/>
            <person name="Casacuberta J.M."/>
            <person name="Vandepoele K."/>
            <person name="Reski R."/>
            <person name="Cuming A.C."/>
            <person name="Tuskan G.A."/>
            <person name="Maumus F."/>
            <person name="Salse J."/>
            <person name="Schmutz J."/>
            <person name="Rensing S.A."/>
        </authorList>
    </citation>
    <scope>NUCLEOTIDE SEQUENCE [LARGE SCALE GENOMIC DNA]</scope>
    <source>
        <strain evidence="2 3">cv. Gransden 2004</strain>
    </source>
</reference>
<dbReference type="AlphaFoldDB" id="A0A2K1JXE3"/>
<evidence type="ECO:0000313" key="1">
    <source>
        <dbReference type="EMBL" id="PNR46169.1"/>
    </source>
</evidence>
<dbReference type="Proteomes" id="UP000006727">
    <property type="component" value="Chromosome 10"/>
</dbReference>
<reference evidence="1 3" key="1">
    <citation type="journal article" date="2008" name="Science">
        <title>The Physcomitrella genome reveals evolutionary insights into the conquest of land by plants.</title>
        <authorList>
            <person name="Rensing S."/>
            <person name="Lang D."/>
            <person name="Zimmer A."/>
            <person name="Terry A."/>
            <person name="Salamov A."/>
            <person name="Shapiro H."/>
            <person name="Nishiyama T."/>
            <person name="Perroud P.-F."/>
            <person name="Lindquist E."/>
            <person name="Kamisugi Y."/>
            <person name="Tanahashi T."/>
            <person name="Sakakibara K."/>
            <person name="Fujita T."/>
            <person name="Oishi K."/>
            <person name="Shin-I T."/>
            <person name="Kuroki Y."/>
            <person name="Toyoda A."/>
            <person name="Suzuki Y."/>
            <person name="Hashimoto A."/>
            <person name="Yamaguchi K."/>
            <person name="Sugano A."/>
            <person name="Kohara Y."/>
            <person name="Fujiyama A."/>
            <person name="Anterola A."/>
            <person name="Aoki S."/>
            <person name="Ashton N."/>
            <person name="Barbazuk W.B."/>
            <person name="Barker E."/>
            <person name="Bennetzen J."/>
            <person name="Bezanilla M."/>
            <person name="Blankenship R."/>
            <person name="Cho S.H."/>
            <person name="Dutcher S."/>
            <person name="Estelle M."/>
            <person name="Fawcett J.A."/>
            <person name="Gundlach H."/>
            <person name="Hanada K."/>
            <person name="Heyl A."/>
            <person name="Hicks K.A."/>
            <person name="Hugh J."/>
            <person name="Lohr M."/>
            <person name="Mayer K."/>
            <person name="Melkozernov A."/>
            <person name="Murata T."/>
            <person name="Nelson D."/>
            <person name="Pils B."/>
            <person name="Prigge M."/>
            <person name="Reiss B."/>
            <person name="Renner T."/>
            <person name="Rombauts S."/>
            <person name="Rushton P."/>
            <person name="Sanderfoot A."/>
            <person name="Schween G."/>
            <person name="Shiu S.-H."/>
            <person name="Stueber K."/>
            <person name="Theodoulou F.L."/>
            <person name="Tu H."/>
            <person name="Van de Peer Y."/>
            <person name="Verrier P.J."/>
            <person name="Waters E."/>
            <person name="Wood A."/>
            <person name="Yang L."/>
            <person name="Cove D."/>
            <person name="Cuming A."/>
            <person name="Hasebe M."/>
            <person name="Lucas S."/>
            <person name="Mishler D.B."/>
            <person name="Reski R."/>
            <person name="Grigoriev I."/>
            <person name="Quatrano R.S."/>
            <person name="Boore J.L."/>
        </authorList>
    </citation>
    <scope>NUCLEOTIDE SEQUENCE [LARGE SCALE GENOMIC DNA]</scope>
    <source>
        <strain evidence="2 3">cv. Gransden 2004</strain>
    </source>
</reference>
<dbReference type="InParanoid" id="A0A2K1JXE3"/>
<proteinExistence type="predicted"/>
<evidence type="ECO:0000313" key="3">
    <source>
        <dbReference type="Proteomes" id="UP000006727"/>
    </source>
</evidence>